<comment type="caution">
    <text evidence="2">The sequence shown here is derived from an EMBL/GenBank/DDBJ whole genome shotgun (WGS) entry which is preliminary data.</text>
</comment>
<evidence type="ECO:0000313" key="3">
    <source>
        <dbReference type="Proteomes" id="UP000663870"/>
    </source>
</evidence>
<name>A0A815AM66_9BILA</name>
<gene>
    <name evidence="1" type="ORF">JXQ802_LOCUS27259</name>
    <name evidence="2" type="ORF">JXQ802_LOCUS27390</name>
</gene>
<sequence length="17" mass="2058">QSDIERAQMEYDQLSNM</sequence>
<reference evidence="2" key="1">
    <citation type="submission" date="2021-02" db="EMBL/GenBank/DDBJ databases">
        <authorList>
            <person name="Nowell W R."/>
        </authorList>
    </citation>
    <scope>NUCLEOTIDE SEQUENCE</scope>
</reference>
<dbReference type="EMBL" id="CAJNOL010000983">
    <property type="protein sequence ID" value="CAF1256491.1"/>
    <property type="molecule type" value="Genomic_DNA"/>
</dbReference>
<evidence type="ECO:0000313" key="1">
    <source>
        <dbReference type="EMBL" id="CAF1256491.1"/>
    </source>
</evidence>
<dbReference type="EMBL" id="CAJNOL010000993">
    <property type="protein sequence ID" value="CAF1259218.1"/>
    <property type="molecule type" value="Genomic_DNA"/>
</dbReference>
<keyword evidence="3" id="KW-1185">Reference proteome</keyword>
<proteinExistence type="predicted"/>
<feature type="non-terminal residue" evidence="2">
    <location>
        <position position="1"/>
    </location>
</feature>
<evidence type="ECO:0000313" key="2">
    <source>
        <dbReference type="EMBL" id="CAF1259218.1"/>
    </source>
</evidence>
<dbReference type="Proteomes" id="UP000663870">
    <property type="component" value="Unassembled WGS sequence"/>
</dbReference>
<protein>
    <submittedName>
        <fullName evidence="2">Uncharacterized protein</fullName>
    </submittedName>
</protein>
<organism evidence="2 3">
    <name type="scientific">Rotaria sordida</name>
    <dbReference type="NCBI Taxonomy" id="392033"/>
    <lineage>
        <taxon>Eukaryota</taxon>
        <taxon>Metazoa</taxon>
        <taxon>Spiralia</taxon>
        <taxon>Gnathifera</taxon>
        <taxon>Rotifera</taxon>
        <taxon>Eurotatoria</taxon>
        <taxon>Bdelloidea</taxon>
        <taxon>Philodinida</taxon>
        <taxon>Philodinidae</taxon>
        <taxon>Rotaria</taxon>
    </lineage>
</organism>
<accession>A0A815AM66</accession>
<dbReference type="AlphaFoldDB" id="A0A815AM66"/>